<dbReference type="Pfam" id="PF13522">
    <property type="entry name" value="GATase_6"/>
    <property type="match status" value="1"/>
</dbReference>
<dbReference type="RefSeq" id="WP_213234903.1">
    <property type="nucleotide sequence ID" value="NZ_JAHBCL010000001.1"/>
</dbReference>
<comment type="caution">
    <text evidence="4">The sequence shown here is derived from an EMBL/GenBank/DDBJ whole genome shotgun (WGS) entry which is preliminary data.</text>
</comment>
<evidence type="ECO:0000313" key="4">
    <source>
        <dbReference type="EMBL" id="MBS7525114.1"/>
    </source>
</evidence>
<evidence type="ECO:0000256" key="2">
    <source>
        <dbReference type="ARBA" id="ARBA00022962"/>
    </source>
</evidence>
<keyword evidence="5" id="KW-1185">Reference proteome</keyword>
<dbReference type="SUPFAM" id="SSF56235">
    <property type="entry name" value="N-terminal nucleophile aminohydrolases (Ntn hydrolases)"/>
    <property type="match status" value="1"/>
</dbReference>
<sequence>MCGIAGIISKNETDISKDLLKMLTYIQHRGPDASGIAVFPKTERICLRVSLKEMALYEKLIEIIECYGEIVSEKVVEAKSTIPIVEFELAMVDTEVEALHTAINANSGTTVHSVGNGIKVYKEGGYLDELLSKHTIDHTPCRHGIGHVRMATESAEDINAAHPFVSPFYPGLAMVHNGQFTNYFKLRRFLESKGATFKTMNDSEAASHLIAYAMRENGGDLEAALKYASENMDGIYCIIASTENQIGFVKDQLGIKPLLVVEADDYILLGSEQIEFNIMDEEVFAVEMEPGEVRVWDI</sequence>
<evidence type="ECO:0000259" key="3">
    <source>
        <dbReference type="PROSITE" id="PS51278"/>
    </source>
</evidence>
<dbReference type="PANTHER" id="PTHR11907">
    <property type="entry name" value="AMIDOPHOSPHORIBOSYLTRANSFERASE"/>
    <property type="match status" value="1"/>
</dbReference>
<evidence type="ECO:0000313" key="5">
    <source>
        <dbReference type="Proteomes" id="UP000746471"/>
    </source>
</evidence>
<organism evidence="4 5">
    <name type="scientific">Fusibacter paucivorans</name>
    <dbReference type="NCBI Taxonomy" id="76009"/>
    <lineage>
        <taxon>Bacteria</taxon>
        <taxon>Bacillati</taxon>
        <taxon>Bacillota</taxon>
        <taxon>Clostridia</taxon>
        <taxon>Eubacteriales</taxon>
        <taxon>Eubacteriales Family XII. Incertae Sedis</taxon>
        <taxon>Fusibacter</taxon>
    </lineage>
</organism>
<accession>A0ABS5PJ41</accession>
<keyword evidence="1" id="KW-0808">Transferase</keyword>
<dbReference type="InterPro" id="IPR017932">
    <property type="entry name" value="GATase_2_dom"/>
</dbReference>
<dbReference type="InterPro" id="IPR029055">
    <property type="entry name" value="Ntn_hydrolases_N"/>
</dbReference>
<reference evidence="4 5" key="1">
    <citation type="submission" date="2021-05" db="EMBL/GenBank/DDBJ databases">
        <title>Fusibacter ferrireducens sp. nov., an anaerobic, sulfur- and Fe-reducing bacterium isolated from the mangrove sediment.</title>
        <authorList>
            <person name="Qiu D."/>
        </authorList>
    </citation>
    <scope>NUCLEOTIDE SEQUENCE [LARGE SCALE GENOMIC DNA]</scope>
    <source>
        <strain evidence="4 5">DSM 12116</strain>
    </source>
</reference>
<feature type="domain" description="Glutamine amidotransferase type-2" evidence="3">
    <location>
        <begin position="2"/>
        <end position="298"/>
    </location>
</feature>
<dbReference type="Gene3D" id="3.60.20.10">
    <property type="entry name" value="Glutamine Phosphoribosylpyrophosphate, subunit 1, domain 1"/>
    <property type="match status" value="2"/>
</dbReference>
<dbReference type="EMBL" id="JAHBCL010000001">
    <property type="protein sequence ID" value="MBS7525114.1"/>
    <property type="molecule type" value="Genomic_DNA"/>
</dbReference>
<protein>
    <submittedName>
        <fullName evidence="4">Glutamine amidotransferase</fullName>
    </submittedName>
</protein>
<evidence type="ECO:0000256" key="1">
    <source>
        <dbReference type="ARBA" id="ARBA00022679"/>
    </source>
</evidence>
<keyword evidence="2 4" id="KW-0315">Glutamine amidotransferase</keyword>
<dbReference type="Proteomes" id="UP000746471">
    <property type="component" value="Unassembled WGS sequence"/>
</dbReference>
<dbReference type="PROSITE" id="PS51278">
    <property type="entry name" value="GATASE_TYPE_2"/>
    <property type="match status" value="1"/>
</dbReference>
<name>A0ABS5PJ41_9FIRM</name>
<gene>
    <name evidence="4" type="ORF">KHM83_00340</name>
</gene>
<proteinExistence type="predicted"/>